<name>U4KR91_9MOLU</name>
<accession>U4KR91</accession>
<sequence length="140" mass="15611">MRDAKSIIGGIILLILIATGVFSVLLDLTSEFIKLTLWIFQLSLTDFGLSPSIEIIVKSLTFILSYALVGIIFSAIRLFNSDVMKYAYFVVSTMIGFALSALIMFLQEHIIIISWSILGITIITIFTIVFLVKKRNTLKG</sequence>
<dbReference type="AlphaFoldDB" id="U4KR91"/>
<dbReference type="Proteomes" id="UP000032737">
    <property type="component" value="Chromosome"/>
</dbReference>
<dbReference type="EMBL" id="FO681348">
    <property type="protein sequence ID" value="CCV65548.1"/>
    <property type="molecule type" value="Genomic_DNA"/>
</dbReference>
<dbReference type="STRING" id="61635.BN85305270"/>
<dbReference type="KEGG" id="abra:BN85305270"/>
<dbReference type="RefSeq" id="WP_030004403.1">
    <property type="nucleotide sequence ID" value="NC_022549.1"/>
</dbReference>
<keyword evidence="1" id="KW-0472">Membrane</keyword>
<feature type="transmembrane region" description="Helical" evidence="1">
    <location>
        <begin position="86"/>
        <end position="106"/>
    </location>
</feature>
<feature type="transmembrane region" description="Helical" evidence="1">
    <location>
        <begin position="7"/>
        <end position="26"/>
    </location>
</feature>
<evidence type="ECO:0000313" key="3">
    <source>
        <dbReference type="Proteomes" id="UP000032737"/>
    </source>
</evidence>
<keyword evidence="3" id="KW-1185">Reference proteome</keyword>
<gene>
    <name evidence="2" type="ORF">BN85305270</name>
</gene>
<proteinExistence type="predicted"/>
<reference evidence="2 3" key="1">
    <citation type="journal article" date="2013" name="J. Mol. Microbiol. Biotechnol.">
        <title>Analysis of the Complete Genomes of Acholeplasma brassicae , A. palmae and A. laidlawii and Their Comparison to the Obligate Parasites from ' Candidatus Phytoplasma'.</title>
        <authorList>
            <person name="Kube M."/>
            <person name="Siewert C."/>
            <person name="Migdoll A.M."/>
            <person name="Duduk B."/>
            <person name="Holz S."/>
            <person name="Rabus R."/>
            <person name="Seemuller E."/>
            <person name="Mitrovic J."/>
            <person name="Muller I."/>
            <person name="Buttner C."/>
            <person name="Reinhardt R."/>
        </authorList>
    </citation>
    <scope>NUCLEOTIDE SEQUENCE [LARGE SCALE GENOMIC DNA]</scope>
    <source>
        <strain evidence="3">0502</strain>
    </source>
</reference>
<keyword evidence="1" id="KW-0812">Transmembrane</keyword>
<keyword evidence="1" id="KW-1133">Transmembrane helix</keyword>
<feature type="transmembrane region" description="Helical" evidence="1">
    <location>
        <begin position="55"/>
        <end position="79"/>
    </location>
</feature>
<feature type="transmembrane region" description="Helical" evidence="1">
    <location>
        <begin position="112"/>
        <end position="132"/>
    </location>
</feature>
<dbReference type="OrthoDB" id="9922635at2"/>
<evidence type="ECO:0000313" key="2">
    <source>
        <dbReference type="EMBL" id="CCV65548.1"/>
    </source>
</evidence>
<dbReference type="HOGENOM" id="CLU_1830720_0_0_14"/>
<organism evidence="2 3">
    <name type="scientific">Acholeplasma brassicae</name>
    <dbReference type="NCBI Taxonomy" id="61635"/>
    <lineage>
        <taxon>Bacteria</taxon>
        <taxon>Bacillati</taxon>
        <taxon>Mycoplasmatota</taxon>
        <taxon>Mollicutes</taxon>
        <taxon>Acholeplasmatales</taxon>
        <taxon>Acholeplasmataceae</taxon>
        <taxon>Acholeplasma</taxon>
    </lineage>
</organism>
<evidence type="ECO:0000256" key="1">
    <source>
        <dbReference type="SAM" id="Phobius"/>
    </source>
</evidence>
<protein>
    <submittedName>
        <fullName evidence="2">Putative integral membrane protein</fullName>
    </submittedName>
</protein>